<dbReference type="EMBL" id="KZ679135">
    <property type="protein sequence ID" value="PTB74809.1"/>
    <property type="molecule type" value="Genomic_DNA"/>
</dbReference>
<gene>
    <name evidence="2" type="ORF">M440DRAFT_1471369</name>
</gene>
<name>A0A2T4BZP4_TRILO</name>
<evidence type="ECO:0000313" key="3">
    <source>
        <dbReference type="Proteomes" id="UP000240760"/>
    </source>
</evidence>
<keyword evidence="3" id="KW-1185">Reference proteome</keyword>
<sequence>MRLLHVHTSAYSMLWSVTSRPGPRSSSFSHHPHVKSTHQPHHIARAERTSSMAPKHLVMEHPIVIRDEPENLTPEQLEEARDKFRALHTNYEQEDALVANLPMEDQLLHYQHLVKAVFTLAGVNADDYPQCFAACVAKCVETRVLYIRTWSSWGGYREFAELANNAAEYTLETHKVHLPYAPFLVAAMAVRKLRKFEPRPEDQLAPLVISFRMFEHLQGVIKAWTPVIPVIMHTTLDYENVNGQARFDNPQRLAQTAGVVISIDEDDATTNMAGLTVECQEFDQPFVKPRPKDTVMVAVHIKRSLTRDEVALDVDPTMDKLSVEYDKDEAAELLDRLTEHMLAVMPLSRKLQLREWAEVEGKKDVVEWIESKLVPEKWSERSEMVLAYVTTEDMLDIAKAKDMEDAVRQRLLPLMKRRHEEEAMRKMAVSAKEIADTIKREIEDAIKQKIGRLFQ</sequence>
<evidence type="ECO:0000256" key="1">
    <source>
        <dbReference type="SAM" id="MobiDB-lite"/>
    </source>
</evidence>
<dbReference type="Proteomes" id="UP000240760">
    <property type="component" value="Unassembled WGS sequence"/>
</dbReference>
<feature type="region of interest" description="Disordered" evidence="1">
    <location>
        <begin position="22"/>
        <end position="49"/>
    </location>
</feature>
<organism evidence="2 3">
    <name type="scientific">Trichoderma longibrachiatum ATCC 18648</name>
    <dbReference type="NCBI Taxonomy" id="983965"/>
    <lineage>
        <taxon>Eukaryota</taxon>
        <taxon>Fungi</taxon>
        <taxon>Dikarya</taxon>
        <taxon>Ascomycota</taxon>
        <taxon>Pezizomycotina</taxon>
        <taxon>Sordariomycetes</taxon>
        <taxon>Hypocreomycetidae</taxon>
        <taxon>Hypocreales</taxon>
        <taxon>Hypocreaceae</taxon>
        <taxon>Trichoderma</taxon>
    </lineage>
</organism>
<protein>
    <submittedName>
        <fullName evidence="2">Uncharacterized protein</fullName>
    </submittedName>
</protein>
<evidence type="ECO:0000313" key="2">
    <source>
        <dbReference type="EMBL" id="PTB74809.1"/>
    </source>
</evidence>
<dbReference type="OrthoDB" id="4894528at2759"/>
<accession>A0A2T4BZP4</accession>
<feature type="compositionally biased region" description="Basic residues" evidence="1">
    <location>
        <begin position="30"/>
        <end position="43"/>
    </location>
</feature>
<dbReference type="AlphaFoldDB" id="A0A2T4BZP4"/>
<reference evidence="2 3" key="1">
    <citation type="submission" date="2016-07" db="EMBL/GenBank/DDBJ databases">
        <title>Multiple horizontal gene transfer events from other fungi enriched the ability of initially mycotrophic Trichoderma (Ascomycota) to feed on dead plant biomass.</title>
        <authorList>
            <consortium name="DOE Joint Genome Institute"/>
            <person name="Aerts A."/>
            <person name="Atanasova L."/>
            <person name="Chenthamara K."/>
            <person name="Zhang J."/>
            <person name="Grujic M."/>
            <person name="Henrissat B."/>
            <person name="Kuo A."/>
            <person name="Salamov A."/>
            <person name="Lipzen A."/>
            <person name="Labutti K."/>
            <person name="Barry K."/>
            <person name="Miao Y."/>
            <person name="Rahimi M.J."/>
            <person name="Shen Q."/>
            <person name="Grigoriev I.V."/>
            <person name="Kubicek C.P."/>
            <person name="Druzhinina I.S."/>
        </authorList>
    </citation>
    <scope>NUCLEOTIDE SEQUENCE [LARGE SCALE GENOMIC DNA]</scope>
    <source>
        <strain evidence="2 3">ATCC 18648</strain>
    </source>
</reference>
<proteinExistence type="predicted"/>